<evidence type="ECO:0000259" key="6">
    <source>
        <dbReference type="Pfam" id="PF00266"/>
    </source>
</evidence>
<evidence type="ECO:0000256" key="1">
    <source>
        <dbReference type="ARBA" id="ARBA00001933"/>
    </source>
</evidence>
<sequence length="386" mass="41763">MEKDVLVMIPGPTPVVRSIQNEMARDVQAFGDPRFVKDYKELIDDLGELFNCSGQTFPLAGTGTLGMEMAIANVTKPGDNVLVVSNGFFGDRFIEICQRRQLNVDVLAADWGTVITPEQIDAQLAKKDYTAITVSHVDTSTAVVAPIAEIGEVLKKYPETIYIVDGVAATGAEYADVDGMNIDIMFTGSQKAFGVSPGMFVLWASQKALVKRQSLGTIPDYYIDFEKWLPIMQDPGKYFATPAVNLVWAMKEATAIIKEEGVLARSKRHEQNAAAVRAALTSIGCRILATEGRQASSLSNVIYPEGMNDLEFRNTMYDNGVIVAGALGAYAGKAFRLGHMGNITEQDMVKVLGVLEKSFNACGLKVQPGAAVGKYMAEMSHAVVAV</sequence>
<accession>A0ABS6TA65</accession>
<name>A0ABS6TA65_9ENTE</name>
<comment type="similarity">
    <text evidence="2">Belongs to the class-V pyridoxal-phosphate-dependent aminotransferase family.</text>
</comment>
<proteinExistence type="inferred from homology"/>
<keyword evidence="8" id="KW-1185">Reference proteome</keyword>
<dbReference type="Pfam" id="PF00266">
    <property type="entry name" value="Aminotran_5"/>
    <property type="match status" value="1"/>
</dbReference>
<dbReference type="PANTHER" id="PTHR21152:SF24">
    <property type="entry name" value="ALANINE--GLYOXYLATE AMINOTRANSFERASE 1"/>
    <property type="match status" value="1"/>
</dbReference>
<dbReference type="GO" id="GO:0008483">
    <property type="term" value="F:transaminase activity"/>
    <property type="evidence" value="ECO:0007669"/>
    <property type="project" value="UniProtKB-KW"/>
</dbReference>
<evidence type="ECO:0000313" key="8">
    <source>
        <dbReference type="Proteomes" id="UP000774130"/>
    </source>
</evidence>
<organism evidence="7 8">
    <name type="scientific">Enterococcus alishanensis</name>
    <dbReference type="NCBI Taxonomy" id="1303817"/>
    <lineage>
        <taxon>Bacteria</taxon>
        <taxon>Bacillati</taxon>
        <taxon>Bacillota</taxon>
        <taxon>Bacilli</taxon>
        <taxon>Lactobacillales</taxon>
        <taxon>Enterococcaceae</taxon>
        <taxon>Enterococcus</taxon>
    </lineage>
</organism>
<evidence type="ECO:0000256" key="4">
    <source>
        <dbReference type="ARBA" id="ARBA00022679"/>
    </source>
</evidence>
<gene>
    <name evidence="7" type="ORF">KUA55_03805</name>
</gene>
<comment type="cofactor">
    <cofactor evidence="1">
        <name>pyridoxal 5'-phosphate</name>
        <dbReference type="ChEBI" id="CHEBI:597326"/>
    </cofactor>
</comment>
<evidence type="ECO:0000313" key="7">
    <source>
        <dbReference type="EMBL" id="MBV7389792.1"/>
    </source>
</evidence>
<protein>
    <submittedName>
        <fullName evidence="7">Alanine--glyoxylate aminotransferase family protein</fullName>
    </submittedName>
</protein>
<comment type="caution">
    <text evidence="7">The sequence shown here is derived from an EMBL/GenBank/DDBJ whole genome shotgun (WGS) entry which is preliminary data.</text>
</comment>
<dbReference type="PANTHER" id="PTHR21152">
    <property type="entry name" value="AMINOTRANSFERASE CLASS V"/>
    <property type="match status" value="1"/>
</dbReference>
<dbReference type="EMBL" id="JAHUZB010000002">
    <property type="protein sequence ID" value="MBV7389792.1"/>
    <property type="molecule type" value="Genomic_DNA"/>
</dbReference>
<evidence type="ECO:0000256" key="5">
    <source>
        <dbReference type="ARBA" id="ARBA00022898"/>
    </source>
</evidence>
<reference evidence="7 8" key="1">
    <citation type="submission" date="2021-06" db="EMBL/GenBank/DDBJ databases">
        <title>Enterococcus alishanensis sp. nov., a novel lactic acid bacterium isolated from fresh coffee beans.</title>
        <authorList>
            <person name="Chen Y.-S."/>
        </authorList>
    </citation>
    <scope>NUCLEOTIDE SEQUENCE [LARGE SCALE GENOMIC DNA]</scope>
    <source>
        <strain evidence="7 8">ALS3</strain>
    </source>
</reference>
<feature type="domain" description="Aminotransferase class V" evidence="6">
    <location>
        <begin position="59"/>
        <end position="315"/>
    </location>
</feature>
<evidence type="ECO:0000256" key="2">
    <source>
        <dbReference type="ARBA" id="ARBA00009236"/>
    </source>
</evidence>
<keyword evidence="3 7" id="KW-0032">Aminotransferase</keyword>
<dbReference type="InterPro" id="IPR024169">
    <property type="entry name" value="SP_NH2Trfase/AEP_transaminase"/>
</dbReference>
<dbReference type="RefSeq" id="WP_218324862.1">
    <property type="nucleotide sequence ID" value="NZ_JAHUZB010000002.1"/>
</dbReference>
<evidence type="ECO:0000256" key="3">
    <source>
        <dbReference type="ARBA" id="ARBA00022576"/>
    </source>
</evidence>
<keyword evidence="5" id="KW-0663">Pyridoxal phosphate</keyword>
<dbReference type="PIRSF" id="PIRSF000524">
    <property type="entry name" value="SPT"/>
    <property type="match status" value="1"/>
</dbReference>
<dbReference type="Proteomes" id="UP000774130">
    <property type="component" value="Unassembled WGS sequence"/>
</dbReference>
<dbReference type="InterPro" id="IPR000192">
    <property type="entry name" value="Aminotrans_V_dom"/>
</dbReference>
<keyword evidence="4" id="KW-0808">Transferase</keyword>